<dbReference type="SMART" id="SM00121">
    <property type="entry name" value="IB"/>
    <property type="match status" value="1"/>
</dbReference>
<dbReference type="PROSITE" id="PS51323">
    <property type="entry name" value="IGFBP_N_2"/>
    <property type="match status" value="1"/>
</dbReference>
<dbReference type="InterPro" id="IPR011390">
    <property type="entry name" value="IGFBP_rP_mac25"/>
</dbReference>
<evidence type="ECO:0000256" key="5">
    <source>
        <dbReference type="SAM" id="SignalP"/>
    </source>
</evidence>
<evidence type="ECO:0000313" key="7">
    <source>
        <dbReference type="EMBL" id="CAG6622564.1"/>
    </source>
</evidence>
<dbReference type="EMBL" id="HBUF01052822">
    <property type="protein sequence ID" value="CAG6622572.1"/>
    <property type="molecule type" value="Transcribed_RNA"/>
</dbReference>
<sequence>MIRSIFWICLSYYCLGRSIALSCVCDPAECETVTDNDCPDRAGTVWDPCGCCKLCARSENQPCGGPYGFFGSCAHDLECVVTDLTNENSGGVCTRVMNRSVSCVNYHVVAGCNIIDRACKCEQVSVCDSVDEDDGTHPTESEPVDGSPFNFVNRLECEMNLKVLLTHEIQDDKPGMFGPLMSIISKIRTGKFLGKF</sequence>
<name>A0A8D8M5R2_9HEMI</name>
<dbReference type="AlphaFoldDB" id="A0A8D8M5R2"/>
<dbReference type="EMBL" id="HBUF01052820">
    <property type="protein sequence ID" value="CAG6622564.1"/>
    <property type="molecule type" value="Transcribed_RNA"/>
</dbReference>
<dbReference type="InterPro" id="IPR009030">
    <property type="entry name" value="Growth_fac_rcpt_cys_sf"/>
</dbReference>
<keyword evidence="4" id="KW-1015">Disulfide bond</keyword>
<dbReference type="EMBL" id="HBUF01052821">
    <property type="protein sequence ID" value="CAG6622568.1"/>
    <property type="molecule type" value="Transcribed_RNA"/>
</dbReference>
<keyword evidence="2" id="KW-0964">Secreted</keyword>
<dbReference type="InterPro" id="IPR000867">
    <property type="entry name" value="IGFBP-like"/>
</dbReference>
<evidence type="ECO:0000259" key="6">
    <source>
        <dbReference type="PROSITE" id="PS51323"/>
    </source>
</evidence>
<dbReference type="InterPro" id="IPR017891">
    <property type="entry name" value="Insulin_GF-bd_Cys-rich_CS"/>
</dbReference>
<reference evidence="7" key="1">
    <citation type="submission" date="2021-05" db="EMBL/GenBank/DDBJ databases">
        <authorList>
            <person name="Alioto T."/>
            <person name="Alioto T."/>
            <person name="Gomez Garrido J."/>
        </authorList>
    </citation>
    <scope>NUCLEOTIDE SEQUENCE</scope>
</reference>
<feature type="signal peptide" evidence="5">
    <location>
        <begin position="1"/>
        <end position="16"/>
    </location>
</feature>
<evidence type="ECO:0000256" key="1">
    <source>
        <dbReference type="ARBA" id="ARBA00004613"/>
    </source>
</evidence>
<feature type="domain" description="IGFBP N-terminal" evidence="6">
    <location>
        <begin position="19"/>
        <end position="96"/>
    </location>
</feature>
<dbReference type="SUPFAM" id="SSF57184">
    <property type="entry name" value="Growth factor receptor domain"/>
    <property type="match status" value="1"/>
</dbReference>
<proteinExistence type="predicted"/>
<comment type="subcellular location">
    <subcellularLocation>
        <location evidence="1">Secreted</location>
    </subcellularLocation>
</comment>
<accession>A0A8D8M5R2</accession>
<dbReference type="GO" id="GO:0009966">
    <property type="term" value="P:regulation of signal transduction"/>
    <property type="evidence" value="ECO:0007669"/>
    <property type="project" value="TreeGrafter"/>
</dbReference>
<dbReference type="GO" id="GO:0005520">
    <property type="term" value="F:insulin-like growth factor binding"/>
    <property type="evidence" value="ECO:0007669"/>
    <property type="project" value="InterPro"/>
</dbReference>
<organism evidence="7">
    <name type="scientific">Cacopsylla melanoneura</name>
    <dbReference type="NCBI Taxonomy" id="428564"/>
    <lineage>
        <taxon>Eukaryota</taxon>
        <taxon>Metazoa</taxon>
        <taxon>Ecdysozoa</taxon>
        <taxon>Arthropoda</taxon>
        <taxon>Hexapoda</taxon>
        <taxon>Insecta</taxon>
        <taxon>Pterygota</taxon>
        <taxon>Neoptera</taxon>
        <taxon>Paraneoptera</taxon>
        <taxon>Hemiptera</taxon>
        <taxon>Sternorrhyncha</taxon>
        <taxon>Psylloidea</taxon>
        <taxon>Psyllidae</taxon>
        <taxon>Psyllinae</taxon>
        <taxon>Cacopsylla</taxon>
    </lineage>
</organism>
<evidence type="ECO:0000256" key="4">
    <source>
        <dbReference type="ARBA" id="ARBA00023157"/>
    </source>
</evidence>
<dbReference type="PANTHER" id="PTHR14186">
    <property type="entry name" value="INSULIN-LIKE GROWTH FACTOR BINDING PROTEIN-RELATED"/>
    <property type="match status" value="1"/>
</dbReference>
<keyword evidence="3 5" id="KW-0732">Signal</keyword>
<protein>
    <submittedName>
        <fullName evidence="7">Cysteine-rich motor neuron 1 protein</fullName>
    </submittedName>
</protein>
<dbReference type="PROSITE" id="PS00222">
    <property type="entry name" value="IGFBP_N_1"/>
    <property type="match status" value="1"/>
</dbReference>
<dbReference type="GO" id="GO:0001558">
    <property type="term" value="P:regulation of cell growth"/>
    <property type="evidence" value="ECO:0007669"/>
    <property type="project" value="InterPro"/>
</dbReference>
<evidence type="ECO:0000256" key="3">
    <source>
        <dbReference type="ARBA" id="ARBA00022729"/>
    </source>
</evidence>
<dbReference type="Gene3D" id="4.10.40.20">
    <property type="match status" value="1"/>
</dbReference>
<feature type="chain" id="PRO_5033670215" evidence="5">
    <location>
        <begin position="17"/>
        <end position="196"/>
    </location>
</feature>
<dbReference type="Pfam" id="PF00219">
    <property type="entry name" value="IGFBP"/>
    <property type="match status" value="1"/>
</dbReference>
<evidence type="ECO:0000256" key="2">
    <source>
        <dbReference type="ARBA" id="ARBA00022525"/>
    </source>
</evidence>
<dbReference type="GO" id="GO:0005576">
    <property type="term" value="C:extracellular region"/>
    <property type="evidence" value="ECO:0007669"/>
    <property type="project" value="UniProtKB-SubCell"/>
</dbReference>
<dbReference type="PANTHER" id="PTHR14186:SF20">
    <property type="entry name" value="CYSTEINE-RICH MOTOR NEURON 1 PROTEIN-LIKE"/>
    <property type="match status" value="1"/>
</dbReference>